<feature type="transmembrane region" description="Helical" evidence="6">
    <location>
        <begin position="49"/>
        <end position="65"/>
    </location>
</feature>
<evidence type="ECO:0000256" key="1">
    <source>
        <dbReference type="ARBA" id="ARBA00004651"/>
    </source>
</evidence>
<dbReference type="EMBL" id="JACSZI010000057">
    <property type="protein sequence ID" value="MBF9674337.1"/>
    <property type="molecule type" value="Genomic_DNA"/>
</dbReference>
<dbReference type="GO" id="GO:0022857">
    <property type="term" value="F:transmembrane transporter activity"/>
    <property type="evidence" value="ECO:0007669"/>
    <property type="project" value="InterPro"/>
</dbReference>
<dbReference type="PROSITE" id="PS50850">
    <property type="entry name" value="MFS"/>
    <property type="match status" value="1"/>
</dbReference>
<protein>
    <submittedName>
        <fullName evidence="9">MFS transporter</fullName>
    </submittedName>
    <submittedName>
        <fullName evidence="8">Transporter, major facilitator family</fullName>
    </submittedName>
</protein>
<accession>A0A3A4MUP2</accession>
<evidence type="ECO:0000256" key="3">
    <source>
        <dbReference type="ARBA" id="ARBA00022692"/>
    </source>
</evidence>
<reference evidence="10" key="2">
    <citation type="submission" date="2015-03" db="EMBL/GenBank/DDBJ databases">
        <authorList>
            <consortium name="Pathogen Informatics"/>
        </authorList>
    </citation>
    <scope>NUCLEOTIDE SEQUENCE [LARGE SCALE GENOMIC DNA]</scope>
    <source>
        <strain evidence="10">SMRU2248</strain>
    </source>
</reference>
<comment type="subcellular location">
    <subcellularLocation>
        <location evidence="1">Cell membrane</location>
        <topology evidence="1">Multi-pass membrane protein</topology>
    </subcellularLocation>
</comment>
<feature type="transmembrane region" description="Helical" evidence="6">
    <location>
        <begin position="245"/>
        <end position="267"/>
    </location>
</feature>
<dbReference type="InterPro" id="IPR036259">
    <property type="entry name" value="MFS_trans_sf"/>
</dbReference>
<evidence type="ECO:0000256" key="2">
    <source>
        <dbReference type="ARBA" id="ARBA00022448"/>
    </source>
</evidence>
<evidence type="ECO:0000256" key="5">
    <source>
        <dbReference type="ARBA" id="ARBA00023136"/>
    </source>
</evidence>
<evidence type="ECO:0000313" key="9">
    <source>
        <dbReference type="EMBL" id="MBF9674337.1"/>
    </source>
</evidence>
<dbReference type="GO" id="GO:0005886">
    <property type="term" value="C:plasma membrane"/>
    <property type="evidence" value="ECO:0007669"/>
    <property type="project" value="UniProtKB-SubCell"/>
</dbReference>
<keyword evidence="2" id="KW-0813">Transport</keyword>
<evidence type="ECO:0000259" key="7">
    <source>
        <dbReference type="PROSITE" id="PS50850"/>
    </source>
</evidence>
<feature type="domain" description="Major facilitator superfamily (MFS) profile" evidence="7">
    <location>
        <begin position="1"/>
        <end position="392"/>
    </location>
</feature>
<accession>A0A0T8UFL5</accession>
<feature type="transmembrane region" description="Helical" evidence="6">
    <location>
        <begin position="303"/>
        <end position="325"/>
    </location>
</feature>
<keyword evidence="3 6" id="KW-0812">Transmembrane</keyword>
<dbReference type="SUPFAM" id="SSF103473">
    <property type="entry name" value="MFS general substrate transporter"/>
    <property type="match status" value="1"/>
</dbReference>
<dbReference type="EMBL" id="CMJT01000024">
    <property type="protein sequence ID" value="CKB20318.1"/>
    <property type="molecule type" value="Genomic_DNA"/>
</dbReference>
<dbReference type="Proteomes" id="UP000041827">
    <property type="component" value="Unassembled WGS sequence"/>
</dbReference>
<evidence type="ECO:0000313" key="8">
    <source>
        <dbReference type="EMBL" id="CKB20318.1"/>
    </source>
</evidence>
<reference evidence="9" key="3">
    <citation type="journal article" date="2020" name="J. Clin. Microbiol.">
        <title>Streptococcus pseudopneumoniae: Use of whole genome sequences to validate methods used for identification.</title>
        <authorList>
            <person name="Jensen C.S."/>
            <person name="Iversen K.H."/>
            <person name="Dargis R."/>
            <person name="Shewmaker P."/>
            <person name="Rasmussen S."/>
            <person name="Christensen J.J."/>
            <person name="Nielsen X.C."/>
        </authorList>
    </citation>
    <scope>NUCLEOTIDE SEQUENCE</scope>
    <source>
        <strain evidence="9">256-03</strain>
    </source>
</reference>
<reference evidence="8" key="1">
    <citation type="submission" date="2015-03" db="EMBL/GenBank/DDBJ databases">
        <authorList>
            <person name="Murphy D."/>
        </authorList>
    </citation>
    <scope>NUCLEOTIDE SEQUENCE [LARGE SCALE GENOMIC DNA]</scope>
    <source>
        <strain evidence="8">SMRU2248</strain>
    </source>
</reference>
<name>A0A0T8UFL5_9STRE</name>
<dbReference type="Gene3D" id="1.20.1250.20">
    <property type="entry name" value="MFS general substrate transporter like domains"/>
    <property type="match status" value="1"/>
</dbReference>
<keyword evidence="5 6" id="KW-0472">Membrane</keyword>
<dbReference type="Proteomes" id="UP000743672">
    <property type="component" value="Unassembled WGS sequence"/>
</dbReference>
<organism evidence="8 10">
    <name type="scientific">Streptococcus pseudopneumoniae</name>
    <dbReference type="NCBI Taxonomy" id="257758"/>
    <lineage>
        <taxon>Bacteria</taxon>
        <taxon>Bacillati</taxon>
        <taxon>Bacillota</taxon>
        <taxon>Bacilli</taxon>
        <taxon>Lactobacillales</taxon>
        <taxon>Streptococcaceae</taxon>
        <taxon>Streptococcus</taxon>
    </lineage>
</organism>
<feature type="transmembrane region" description="Helical" evidence="6">
    <location>
        <begin position="171"/>
        <end position="190"/>
    </location>
</feature>
<dbReference type="Pfam" id="PF07690">
    <property type="entry name" value="MFS_1"/>
    <property type="match status" value="1"/>
</dbReference>
<evidence type="ECO:0000256" key="6">
    <source>
        <dbReference type="SAM" id="Phobius"/>
    </source>
</evidence>
<feature type="transmembrane region" description="Helical" evidence="6">
    <location>
        <begin position="144"/>
        <end position="165"/>
    </location>
</feature>
<gene>
    <name evidence="8" type="ORF">ERS021757_01960</name>
    <name evidence="9" type="ORF">IAI20_09750</name>
</gene>
<dbReference type="InterPro" id="IPR020846">
    <property type="entry name" value="MFS_dom"/>
</dbReference>
<dbReference type="InterPro" id="IPR011701">
    <property type="entry name" value="MFS"/>
</dbReference>
<feature type="transmembrane region" description="Helical" evidence="6">
    <location>
        <begin position="12"/>
        <end position="29"/>
    </location>
</feature>
<feature type="transmembrane region" description="Helical" evidence="6">
    <location>
        <begin position="337"/>
        <end position="357"/>
    </location>
</feature>
<keyword evidence="4 6" id="KW-1133">Transmembrane helix</keyword>
<sequence>MNNYRIILRKYPIAINFFIFNLFFKLSMYTSKTVHALWFEMNDRLPNYGLSYSAMAFAGIFSFYIGKKIGRFTPQRVIQCGLILYSIGLFFRMFPNNSGISIISGFVSGIGASVVLLLIRVWIVGIGSEEERSSIVSLKEFADGVGSSLGMLLAGFLVWILTFLFQNATQLTLLFSSVLCLITVFLIPPITQSHNESGDLEKAEFKHFAKARTLLVGTIIFGFIMGGSVSLFAPYLPVILSKQGINVSVIGVTLTILGLLSTYFSSLFSGQKTSKYKEYIFVVSEILVGLSTALLIFNMQFLYLFLILICRALFLNGSVISQELMELDMYPKEQISYFYGISQTSYFIGDSLGGLLGGNLYANDLQKTLIIFFIISTINAISLFLFYKYMKK</sequence>
<dbReference type="RefSeq" id="WP_023941358.1">
    <property type="nucleotide sequence ID" value="NZ_CMJT01000024.1"/>
</dbReference>
<dbReference type="PANTHER" id="PTHR23526:SF2">
    <property type="entry name" value="MAJOR FACILITATOR SUPERFAMILY (MFS) PROFILE DOMAIN-CONTAINING PROTEIN"/>
    <property type="match status" value="1"/>
</dbReference>
<dbReference type="AlphaFoldDB" id="A0A0T8UFL5"/>
<evidence type="ECO:0000256" key="4">
    <source>
        <dbReference type="ARBA" id="ARBA00022989"/>
    </source>
</evidence>
<dbReference type="InterPro" id="IPR052528">
    <property type="entry name" value="Sugar_transport-like"/>
</dbReference>
<dbReference type="PANTHER" id="PTHR23526">
    <property type="entry name" value="INTEGRAL MEMBRANE TRANSPORT PROTEIN-RELATED"/>
    <property type="match status" value="1"/>
</dbReference>
<feature type="transmembrane region" description="Helical" evidence="6">
    <location>
        <begin position="100"/>
        <end position="123"/>
    </location>
</feature>
<proteinExistence type="predicted"/>
<evidence type="ECO:0000313" key="10">
    <source>
        <dbReference type="Proteomes" id="UP000041827"/>
    </source>
</evidence>
<feature type="transmembrane region" description="Helical" evidence="6">
    <location>
        <begin position="369"/>
        <end position="387"/>
    </location>
</feature>
<dbReference type="CDD" id="cd06174">
    <property type="entry name" value="MFS"/>
    <property type="match status" value="1"/>
</dbReference>
<feature type="transmembrane region" description="Helical" evidence="6">
    <location>
        <begin position="211"/>
        <end position="233"/>
    </location>
</feature>